<evidence type="ECO:0000259" key="1">
    <source>
        <dbReference type="Pfam" id="PF00156"/>
    </source>
</evidence>
<dbReference type="AlphaFoldDB" id="A0A1G7CMK6"/>
<name>A0A1G7CMK6_9RHOB</name>
<dbReference type="InterPro" id="IPR000836">
    <property type="entry name" value="PRTase_dom"/>
</dbReference>
<evidence type="ECO:0000313" key="3">
    <source>
        <dbReference type="Proteomes" id="UP000199628"/>
    </source>
</evidence>
<sequence>MFRDRIDAGQQLLRALPPLDPAETVIIALPRGGVPVAEVIAKGVGAPLDVVLVRKVGLPGQRELALAAVTNGDTPALTVNEDVARFAGLETDRIWDLAKPELETISRRREQYLGGRGQEPVKGKTVVVVDDGIATGATMRASLKHLRGREVARLIVAVPVAPGETVAALQGEADEIICLETPRHFHAVGLHYQVFDQVDDEEVIAALARAAGHTSG</sequence>
<accession>A0A1G7CMK6</accession>
<dbReference type="STRING" id="639004.SAMN04488239_11875"/>
<dbReference type="RefSeq" id="WP_093036300.1">
    <property type="nucleotide sequence ID" value="NZ_FMZV01000018.1"/>
</dbReference>
<evidence type="ECO:0000313" key="2">
    <source>
        <dbReference type="EMBL" id="SDE39896.1"/>
    </source>
</evidence>
<dbReference type="OrthoDB" id="9810066at2"/>
<dbReference type="SUPFAM" id="SSF53271">
    <property type="entry name" value="PRTase-like"/>
    <property type="match status" value="1"/>
</dbReference>
<gene>
    <name evidence="2" type="ORF">SAMN04488239_11875</name>
</gene>
<dbReference type="InterPro" id="IPR029057">
    <property type="entry name" value="PRTase-like"/>
</dbReference>
<feature type="domain" description="Phosphoribosyltransferase" evidence="1">
    <location>
        <begin position="23"/>
        <end position="180"/>
    </location>
</feature>
<keyword evidence="3" id="KW-1185">Reference proteome</keyword>
<dbReference type="GO" id="GO:0016740">
    <property type="term" value="F:transferase activity"/>
    <property type="evidence" value="ECO:0007669"/>
    <property type="project" value="UniProtKB-KW"/>
</dbReference>
<dbReference type="CDD" id="cd06223">
    <property type="entry name" value="PRTases_typeI"/>
    <property type="match status" value="1"/>
</dbReference>
<dbReference type="EMBL" id="FMZV01000018">
    <property type="protein sequence ID" value="SDE39896.1"/>
    <property type="molecule type" value="Genomic_DNA"/>
</dbReference>
<dbReference type="Gene3D" id="3.40.50.2020">
    <property type="match status" value="1"/>
</dbReference>
<dbReference type="Pfam" id="PF00156">
    <property type="entry name" value="Pribosyltran"/>
    <property type="match status" value="1"/>
</dbReference>
<keyword evidence="2" id="KW-0808">Transferase</keyword>
<dbReference type="Proteomes" id="UP000199628">
    <property type="component" value="Unassembled WGS sequence"/>
</dbReference>
<organism evidence="2 3">
    <name type="scientific">Ruegeria marina</name>
    <dbReference type="NCBI Taxonomy" id="639004"/>
    <lineage>
        <taxon>Bacteria</taxon>
        <taxon>Pseudomonadati</taxon>
        <taxon>Pseudomonadota</taxon>
        <taxon>Alphaproteobacteria</taxon>
        <taxon>Rhodobacterales</taxon>
        <taxon>Roseobacteraceae</taxon>
        <taxon>Ruegeria</taxon>
    </lineage>
</organism>
<protein>
    <submittedName>
        <fullName evidence="2">Putative phosphoribosyl transferase</fullName>
    </submittedName>
</protein>
<dbReference type="Gene3D" id="3.30.1310.20">
    <property type="entry name" value="PRTase-like"/>
    <property type="match status" value="1"/>
</dbReference>
<reference evidence="3" key="1">
    <citation type="submission" date="2016-10" db="EMBL/GenBank/DDBJ databases">
        <authorList>
            <person name="Varghese N."/>
            <person name="Submissions S."/>
        </authorList>
    </citation>
    <scope>NUCLEOTIDE SEQUENCE [LARGE SCALE GENOMIC DNA]</scope>
    <source>
        <strain evidence="3">CGMCC 1.9108</strain>
    </source>
</reference>
<proteinExistence type="predicted"/>